<proteinExistence type="predicted"/>
<feature type="non-terminal residue" evidence="2">
    <location>
        <position position="62"/>
    </location>
</feature>
<feature type="compositionally biased region" description="Low complexity" evidence="1">
    <location>
        <begin position="1"/>
        <end position="13"/>
    </location>
</feature>
<dbReference type="AlphaFoldDB" id="A0A6J4QVE8"/>
<feature type="region of interest" description="Disordered" evidence="1">
    <location>
        <begin position="39"/>
        <end position="62"/>
    </location>
</feature>
<sequence>CHSRTRTSGCRGRSTVRDRVAQPGLSEARVVRLPRRFATLPGEQQTPATVRGEVCSGRSWTG</sequence>
<protein>
    <submittedName>
        <fullName evidence="2">Uncharacterized protein</fullName>
    </submittedName>
</protein>
<evidence type="ECO:0000313" key="2">
    <source>
        <dbReference type="EMBL" id="CAA9451816.1"/>
    </source>
</evidence>
<organism evidence="2">
    <name type="scientific">uncultured Rubrobacteraceae bacterium</name>
    <dbReference type="NCBI Taxonomy" id="349277"/>
    <lineage>
        <taxon>Bacteria</taxon>
        <taxon>Bacillati</taxon>
        <taxon>Actinomycetota</taxon>
        <taxon>Rubrobacteria</taxon>
        <taxon>Rubrobacterales</taxon>
        <taxon>Rubrobacteraceae</taxon>
        <taxon>environmental samples</taxon>
    </lineage>
</organism>
<dbReference type="EMBL" id="CADCVC010000209">
    <property type="protein sequence ID" value="CAA9451816.1"/>
    <property type="molecule type" value="Genomic_DNA"/>
</dbReference>
<feature type="non-terminal residue" evidence="2">
    <location>
        <position position="1"/>
    </location>
</feature>
<gene>
    <name evidence="2" type="ORF">AVDCRST_MAG80-2362</name>
</gene>
<evidence type="ECO:0000256" key="1">
    <source>
        <dbReference type="SAM" id="MobiDB-lite"/>
    </source>
</evidence>
<reference evidence="2" key="1">
    <citation type="submission" date="2020-02" db="EMBL/GenBank/DDBJ databases">
        <authorList>
            <person name="Meier V. D."/>
        </authorList>
    </citation>
    <scope>NUCLEOTIDE SEQUENCE</scope>
    <source>
        <strain evidence="2">AVDCRST_MAG80</strain>
    </source>
</reference>
<accession>A0A6J4QVE8</accession>
<name>A0A6J4QVE8_9ACTN</name>
<feature type="region of interest" description="Disordered" evidence="1">
    <location>
        <begin position="1"/>
        <end position="21"/>
    </location>
</feature>